<proteinExistence type="predicted"/>
<comment type="caution">
    <text evidence="1">The sequence shown here is derived from an EMBL/GenBank/DDBJ whole genome shotgun (WGS) entry which is preliminary data.</text>
</comment>
<organism evidence="1 2">
    <name type="scientific">Roseiconus nitratireducens</name>
    <dbReference type="NCBI Taxonomy" id="2605748"/>
    <lineage>
        <taxon>Bacteria</taxon>
        <taxon>Pseudomonadati</taxon>
        <taxon>Planctomycetota</taxon>
        <taxon>Planctomycetia</taxon>
        <taxon>Pirellulales</taxon>
        <taxon>Pirellulaceae</taxon>
        <taxon>Roseiconus</taxon>
    </lineage>
</organism>
<evidence type="ECO:0000313" key="2">
    <source>
        <dbReference type="Proteomes" id="UP000324479"/>
    </source>
</evidence>
<dbReference type="EMBL" id="VWOX01000009">
    <property type="protein sequence ID" value="KAA5541901.1"/>
    <property type="molecule type" value="Genomic_DNA"/>
</dbReference>
<dbReference type="AlphaFoldDB" id="A0A5M6D348"/>
<accession>A0A5M6D348</accession>
<reference evidence="1 2" key="1">
    <citation type="submission" date="2019-08" db="EMBL/GenBank/DDBJ databases">
        <authorList>
            <person name="Dhanesh K."/>
            <person name="Kumar G."/>
            <person name="Sasikala C."/>
            <person name="Venkata Ramana C."/>
        </authorList>
    </citation>
    <scope>NUCLEOTIDE SEQUENCE [LARGE SCALE GENOMIC DNA]</scope>
    <source>
        <strain evidence="1 2">JC645</strain>
    </source>
</reference>
<gene>
    <name evidence="1" type="ORF">FYK55_17035</name>
</gene>
<evidence type="ECO:0000313" key="1">
    <source>
        <dbReference type="EMBL" id="KAA5541901.1"/>
    </source>
</evidence>
<keyword evidence="2" id="KW-1185">Reference proteome</keyword>
<dbReference type="RefSeq" id="WP_161604575.1">
    <property type="nucleotide sequence ID" value="NZ_VWOX01000009.1"/>
</dbReference>
<name>A0A5M6D348_9BACT</name>
<dbReference type="Proteomes" id="UP000324479">
    <property type="component" value="Unassembled WGS sequence"/>
</dbReference>
<protein>
    <submittedName>
        <fullName evidence="1">Uncharacterized protein</fullName>
    </submittedName>
</protein>
<sequence>MMSKKSSCFRRYEQCVYRSPDVFGDLDCAVDLASCLKDILLSDTSGGGDAEGIRVRLIPTVEPWRRQYEVPDGYLETLPDERAAALREAITLVNAVNSMLTEKPSDPPEDE</sequence>